<keyword evidence="3 5" id="KW-0863">Zinc-finger</keyword>
<evidence type="ECO:0000313" key="9">
    <source>
        <dbReference type="EMBL" id="CAL4760976.1"/>
    </source>
</evidence>
<feature type="domain" description="CCHC-type" evidence="7">
    <location>
        <begin position="238"/>
        <end position="254"/>
    </location>
</feature>
<dbReference type="GO" id="GO:0003676">
    <property type="term" value="F:nucleic acid binding"/>
    <property type="evidence" value="ECO:0007669"/>
    <property type="project" value="InterPro"/>
</dbReference>
<sequence length="474" mass="53550">MGYGKTWGASYGKADRSWEKHKSEPYEPEYKRTCSNCGGRGHDASQCSSKVMCPICGIPGHSKEICWNITKRCSICGKRGHLQNVCTSKGPVKTTKTEKWWKKDDTDTSKGCTRCGGDKWHMKRLCPAFGHRCELCSHENHYEFMCGAKAKKAKEAKEAKAKEEKQEWNKSNWKSDWKSTKSKFQGKTWKMTMRPTASKITKGRTTTKGKGTKRKKIECDCCGSWSHEKMDCPFAKQRCDKCGMKGHLKQKCQQDQQDPQEQPAPQEQPEPQDAQGDDDLEPEDAEEYEDVEDLHEDMGSEPFEEGPEHCSCCGNPDHDTELCPLIDMTCELCGMQGHMENMCDTQEVPSTEKPGLSKGSQQPKSPEMKPQSQPQAQEAAPVQGMDCYCCGESGHLKQHCPLRGHVCSLCGREGHLEAKCRNKEMECYCCGEFGHQKVDCPFNQIPCTYCGKVGHLRSKCRDAPKVKPPWHKYK</sequence>
<evidence type="ECO:0000256" key="6">
    <source>
        <dbReference type="SAM" id="MobiDB-lite"/>
    </source>
</evidence>
<protein>
    <submittedName>
        <fullName evidence="9">Zinc finger CCHC domain-containing protein 13</fullName>
    </submittedName>
</protein>
<dbReference type="Gene3D" id="4.10.60.10">
    <property type="entry name" value="Zinc finger, CCHC-type"/>
    <property type="match status" value="4"/>
</dbReference>
<dbReference type="PANTHER" id="PTHR47103">
    <property type="entry name" value="DNA-BINDING PROTEIN"/>
    <property type="match status" value="1"/>
</dbReference>
<keyword evidence="1" id="KW-0479">Metal-binding</keyword>
<gene>
    <name evidence="8" type="ORF">C1SCF055_LOCUS2147</name>
</gene>
<accession>A0A9P1BHU9</accession>
<feature type="region of interest" description="Disordered" evidence="6">
    <location>
        <begin position="161"/>
        <end position="185"/>
    </location>
</feature>
<dbReference type="EMBL" id="CAMXCT010000091">
    <property type="protein sequence ID" value="CAI3973664.1"/>
    <property type="molecule type" value="Genomic_DNA"/>
</dbReference>
<reference evidence="9 10" key="2">
    <citation type="submission" date="2024-05" db="EMBL/GenBank/DDBJ databases">
        <authorList>
            <person name="Chen Y."/>
            <person name="Shah S."/>
            <person name="Dougan E. K."/>
            <person name="Thang M."/>
            <person name="Chan C."/>
        </authorList>
    </citation>
    <scope>NUCLEOTIDE SEQUENCE [LARGE SCALE GENOMIC DNA]</scope>
</reference>
<feature type="region of interest" description="Disordered" evidence="6">
    <location>
        <begin position="345"/>
        <end position="377"/>
    </location>
</feature>
<evidence type="ECO:0000313" key="8">
    <source>
        <dbReference type="EMBL" id="CAI3973664.1"/>
    </source>
</evidence>
<evidence type="ECO:0000256" key="2">
    <source>
        <dbReference type="ARBA" id="ARBA00022737"/>
    </source>
</evidence>
<evidence type="ECO:0000256" key="5">
    <source>
        <dbReference type="PROSITE-ProRule" id="PRU00047"/>
    </source>
</evidence>
<proteinExistence type="predicted"/>
<dbReference type="Pfam" id="PF16588">
    <property type="entry name" value="zf-C2H2_10"/>
    <property type="match status" value="1"/>
</dbReference>
<feature type="compositionally biased region" description="Basic and acidic residues" evidence="6">
    <location>
        <begin position="161"/>
        <end position="179"/>
    </location>
</feature>
<dbReference type="InterPro" id="IPR001878">
    <property type="entry name" value="Znf_CCHC"/>
</dbReference>
<dbReference type="GO" id="GO:0008270">
    <property type="term" value="F:zinc ion binding"/>
    <property type="evidence" value="ECO:0007669"/>
    <property type="project" value="UniProtKB-KW"/>
</dbReference>
<organism evidence="8">
    <name type="scientific">Cladocopium goreaui</name>
    <dbReference type="NCBI Taxonomy" id="2562237"/>
    <lineage>
        <taxon>Eukaryota</taxon>
        <taxon>Sar</taxon>
        <taxon>Alveolata</taxon>
        <taxon>Dinophyceae</taxon>
        <taxon>Suessiales</taxon>
        <taxon>Symbiodiniaceae</taxon>
        <taxon>Cladocopium</taxon>
    </lineage>
</organism>
<feature type="compositionally biased region" description="Low complexity" evidence="6">
    <location>
        <begin position="253"/>
        <end position="274"/>
    </location>
</feature>
<feature type="compositionally biased region" description="Acidic residues" evidence="6">
    <location>
        <begin position="275"/>
        <end position="295"/>
    </location>
</feature>
<keyword evidence="4" id="KW-0862">Zinc</keyword>
<evidence type="ECO:0000256" key="3">
    <source>
        <dbReference type="ARBA" id="ARBA00022771"/>
    </source>
</evidence>
<reference evidence="8" key="1">
    <citation type="submission" date="2022-10" db="EMBL/GenBank/DDBJ databases">
        <authorList>
            <person name="Chen Y."/>
            <person name="Dougan E. K."/>
            <person name="Chan C."/>
            <person name="Rhodes N."/>
            <person name="Thang M."/>
        </authorList>
    </citation>
    <scope>NUCLEOTIDE SEQUENCE</scope>
</reference>
<evidence type="ECO:0000259" key="7">
    <source>
        <dbReference type="PROSITE" id="PS50158"/>
    </source>
</evidence>
<dbReference type="EMBL" id="CAMXCT020000091">
    <property type="protein sequence ID" value="CAL1127039.1"/>
    <property type="molecule type" value="Genomic_DNA"/>
</dbReference>
<evidence type="ECO:0000256" key="4">
    <source>
        <dbReference type="ARBA" id="ARBA00022833"/>
    </source>
</evidence>
<evidence type="ECO:0000256" key="1">
    <source>
        <dbReference type="ARBA" id="ARBA00022723"/>
    </source>
</evidence>
<feature type="region of interest" description="Disordered" evidence="6">
    <location>
        <begin position="253"/>
        <end position="303"/>
    </location>
</feature>
<keyword evidence="10" id="KW-1185">Reference proteome</keyword>
<dbReference type="PROSITE" id="PS50158">
    <property type="entry name" value="ZF_CCHC"/>
    <property type="match status" value="6"/>
</dbReference>
<feature type="domain" description="CCHC-type" evidence="7">
    <location>
        <begin position="34"/>
        <end position="47"/>
    </location>
</feature>
<dbReference type="InterPro" id="IPR036875">
    <property type="entry name" value="Znf_CCHC_sf"/>
</dbReference>
<dbReference type="EMBL" id="CAMXCT030000091">
    <property type="protein sequence ID" value="CAL4760976.1"/>
    <property type="molecule type" value="Genomic_DNA"/>
</dbReference>
<dbReference type="SUPFAM" id="SSF57756">
    <property type="entry name" value="Retrovirus zinc finger-like domains"/>
    <property type="match status" value="3"/>
</dbReference>
<feature type="domain" description="CCHC-type" evidence="7">
    <location>
        <begin position="387"/>
        <end position="401"/>
    </location>
</feature>
<name>A0A9P1BHU9_9DINO</name>
<dbReference type="AlphaFoldDB" id="A0A9P1BHU9"/>
<feature type="domain" description="CCHC-type" evidence="7">
    <location>
        <begin position="427"/>
        <end position="441"/>
    </location>
</feature>
<feature type="domain" description="CCHC-type" evidence="7">
    <location>
        <begin position="407"/>
        <end position="422"/>
    </location>
</feature>
<dbReference type="SMART" id="SM00343">
    <property type="entry name" value="ZnF_C2HC"/>
    <property type="match status" value="10"/>
</dbReference>
<evidence type="ECO:0000313" key="10">
    <source>
        <dbReference type="Proteomes" id="UP001152797"/>
    </source>
</evidence>
<dbReference type="PANTHER" id="PTHR47103:SF8">
    <property type="entry name" value="DNA-BINDING PROTEIN"/>
    <property type="match status" value="1"/>
</dbReference>
<keyword evidence="2" id="KW-0677">Repeat</keyword>
<dbReference type="OrthoDB" id="427960at2759"/>
<feature type="domain" description="CCHC-type" evidence="7">
    <location>
        <begin position="447"/>
        <end position="462"/>
    </location>
</feature>
<comment type="caution">
    <text evidence="8">The sequence shown here is derived from an EMBL/GenBank/DDBJ whole genome shotgun (WGS) entry which is preliminary data.</text>
</comment>
<dbReference type="Proteomes" id="UP001152797">
    <property type="component" value="Unassembled WGS sequence"/>
</dbReference>